<feature type="non-terminal residue" evidence="2">
    <location>
        <position position="1"/>
    </location>
</feature>
<protein>
    <submittedName>
        <fullName evidence="2">Uncharacterized protein</fullName>
    </submittedName>
</protein>
<dbReference type="EMBL" id="AOME01000060">
    <property type="protein sequence ID" value="EMA51971.1"/>
    <property type="molecule type" value="Genomic_DNA"/>
</dbReference>
<dbReference type="Proteomes" id="UP000011625">
    <property type="component" value="Unassembled WGS sequence"/>
</dbReference>
<comment type="caution">
    <text evidence="2">The sequence shown here is derived from an EMBL/GenBank/DDBJ whole genome shotgun (WGS) entry which is preliminary data.</text>
</comment>
<evidence type="ECO:0000256" key="1">
    <source>
        <dbReference type="SAM" id="MobiDB-lite"/>
    </source>
</evidence>
<organism evidence="2 3">
    <name type="scientific">Halococcus salifodinae DSM 8989</name>
    <dbReference type="NCBI Taxonomy" id="1227456"/>
    <lineage>
        <taxon>Archaea</taxon>
        <taxon>Methanobacteriati</taxon>
        <taxon>Methanobacteriota</taxon>
        <taxon>Stenosarchaea group</taxon>
        <taxon>Halobacteria</taxon>
        <taxon>Halobacteriales</taxon>
        <taxon>Halococcaceae</taxon>
        <taxon>Halococcus</taxon>
    </lineage>
</organism>
<reference evidence="2 3" key="1">
    <citation type="journal article" date="2014" name="PLoS Genet.">
        <title>Phylogenetically driven sequencing of extremely halophilic archaea reveals strategies for static and dynamic osmo-response.</title>
        <authorList>
            <person name="Becker E.A."/>
            <person name="Seitzer P.M."/>
            <person name="Tritt A."/>
            <person name="Larsen D."/>
            <person name="Krusor M."/>
            <person name="Yao A.I."/>
            <person name="Wu D."/>
            <person name="Madern D."/>
            <person name="Eisen J.A."/>
            <person name="Darling A.E."/>
            <person name="Facciotti M.T."/>
        </authorList>
    </citation>
    <scope>NUCLEOTIDE SEQUENCE [LARGE SCALE GENOMIC DNA]</scope>
    <source>
        <strain evidence="2 3">DSM 8989</strain>
    </source>
</reference>
<proteinExistence type="predicted"/>
<feature type="compositionally biased region" description="Basic and acidic residues" evidence="1">
    <location>
        <begin position="41"/>
        <end position="59"/>
    </location>
</feature>
<sequence length="358" mass="38697">QPLHKAHHMTDIPTRLIICHFQKAYYKTSKIPVMSMGSNRAAHETETSSPSNDRDTHQSVDVTRRRFIATSAAGVAGLGALGSAGSAAAASGEHTLVIEGFDSQTSYSFTVGNNLEKSTAEGATIDDNDEIIDQSAHGQVWEGKDAYTFDGPLYSFDFDRSGEINVTLDGEPARVGNRPDHTLVIEGFGPVTSYSFSTSGRAKHSDAYGATVNKAEKINDYGVTGAVQNGKDAFTYDGELLSFDFDRDGEVRVTIDGKAAHVGQRPDRTITVVAKGRYAEYRVGFEGTIREVIDAESGQDGINEDKFEGLPDEDGDQTFDGAVSGTGYDRFTIDGDVTNTVHHNDNAPAIYSNYRQIL</sequence>
<dbReference type="PROSITE" id="PS51318">
    <property type="entry name" value="TAT"/>
    <property type="match status" value="1"/>
</dbReference>
<evidence type="ECO:0000313" key="2">
    <source>
        <dbReference type="EMBL" id="EMA51971.1"/>
    </source>
</evidence>
<keyword evidence="3" id="KW-1185">Reference proteome</keyword>
<name>M0N276_9EURY</name>
<feature type="region of interest" description="Disordered" evidence="1">
    <location>
        <begin position="37"/>
        <end position="59"/>
    </location>
</feature>
<dbReference type="AlphaFoldDB" id="M0N276"/>
<evidence type="ECO:0000313" key="3">
    <source>
        <dbReference type="Proteomes" id="UP000011625"/>
    </source>
</evidence>
<accession>M0N276</accession>
<dbReference type="RefSeq" id="WP_005043607.1">
    <property type="nucleotide sequence ID" value="NZ_AOME01000060.1"/>
</dbReference>
<dbReference type="InterPro" id="IPR006311">
    <property type="entry name" value="TAT_signal"/>
</dbReference>
<gene>
    <name evidence="2" type="ORF">C450_11948</name>
</gene>